<keyword evidence="1" id="KW-0812">Transmembrane</keyword>
<dbReference type="EMBL" id="GGEC01086607">
    <property type="protein sequence ID" value="MBX67091.1"/>
    <property type="molecule type" value="Transcribed_RNA"/>
</dbReference>
<dbReference type="AlphaFoldDB" id="A0A2P2QJF0"/>
<reference evidence="2" key="1">
    <citation type="submission" date="2018-02" db="EMBL/GenBank/DDBJ databases">
        <title>Rhizophora mucronata_Transcriptome.</title>
        <authorList>
            <person name="Meera S.P."/>
            <person name="Sreeshan A."/>
            <person name="Augustine A."/>
        </authorList>
    </citation>
    <scope>NUCLEOTIDE SEQUENCE</scope>
    <source>
        <tissue evidence="2">Leaf</tissue>
    </source>
</reference>
<organism evidence="2">
    <name type="scientific">Rhizophora mucronata</name>
    <name type="common">Asiatic mangrove</name>
    <dbReference type="NCBI Taxonomy" id="61149"/>
    <lineage>
        <taxon>Eukaryota</taxon>
        <taxon>Viridiplantae</taxon>
        <taxon>Streptophyta</taxon>
        <taxon>Embryophyta</taxon>
        <taxon>Tracheophyta</taxon>
        <taxon>Spermatophyta</taxon>
        <taxon>Magnoliopsida</taxon>
        <taxon>eudicotyledons</taxon>
        <taxon>Gunneridae</taxon>
        <taxon>Pentapetalae</taxon>
        <taxon>rosids</taxon>
        <taxon>fabids</taxon>
        <taxon>Malpighiales</taxon>
        <taxon>Rhizophoraceae</taxon>
        <taxon>Rhizophora</taxon>
    </lineage>
</organism>
<feature type="transmembrane region" description="Helical" evidence="1">
    <location>
        <begin position="21"/>
        <end position="51"/>
    </location>
</feature>
<proteinExistence type="predicted"/>
<keyword evidence="1" id="KW-1133">Transmembrane helix</keyword>
<sequence length="57" mass="6195">MGAKRGFITGYQSTHEKRVSNLVLITLVALAFSGFGSVQFNCIIVDIAGWAHLLTEI</sequence>
<evidence type="ECO:0000256" key="1">
    <source>
        <dbReference type="SAM" id="Phobius"/>
    </source>
</evidence>
<name>A0A2P2QJF0_RHIMU</name>
<keyword evidence="1" id="KW-0472">Membrane</keyword>
<protein>
    <submittedName>
        <fullName evidence="2">Uncharacterized protein</fullName>
    </submittedName>
</protein>
<evidence type="ECO:0000313" key="2">
    <source>
        <dbReference type="EMBL" id="MBX67091.1"/>
    </source>
</evidence>
<accession>A0A2P2QJF0</accession>